<dbReference type="PROSITE" id="PS50105">
    <property type="entry name" value="SAM_DOMAIN"/>
    <property type="match status" value="1"/>
</dbReference>
<keyword evidence="5" id="KW-1185">Reference proteome</keyword>
<dbReference type="Pfam" id="PF00536">
    <property type="entry name" value="SAM_1"/>
    <property type="match status" value="1"/>
</dbReference>
<evidence type="ECO:0000313" key="5">
    <source>
        <dbReference type="Proteomes" id="UP001370490"/>
    </source>
</evidence>
<accession>A0AAN8VCW7</accession>
<feature type="region of interest" description="Disordered" evidence="2">
    <location>
        <begin position="24"/>
        <end position="80"/>
    </location>
</feature>
<dbReference type="PANTHER" id="PTHR10627">
    <property type="entry name" value="SCP160"/>
    <property type="match status" value="1"/>
</dbReference>
<evidence type="ECO:0000259" key="3">
    <source>
        <dbReference type="PROSITE" id="PS50105"/>
    </source>
</evidence>
<dbReference type="InterPro" id="IPR013761">
    <property type="entry name" value="SAM/pointed_sf"/>
</dbReference>
<keyword evidence="1" id="KW-0677">Repeat</keyword>
<feature type="compositionally biased region" description="Basic and acidic residues" evidence="2">
    <location>
        <begin position="38"/>
        <end position="57"/>
    </location>
</feature>
<organism evidence="4 5">
    <name type="scientific">Dillenia turbinata</name>
    <dbReference type="NCBI Taxonomy" id="194707"/>
    <lineage>
        <taxon>Eukaryota</taxon>
        <taxon>Viridiplantae</taxon>
        <taxon>Streptophyta</taxon>
        <taxon>Embryophyta</taxon>
        <taxon>Tracheophyta</taxon>
        <taxon>Spermatophyta</taxon>
        <taxon>Magnoliopsida</taxon>
        <taxon>eudicotyledons</taxon>
        <taxon>Gunneridae</taxon>
        <taxon>Pentapetalae</taxon>
        <taxon>Dilleniales</taxon>
        <taxon>Dilleniaceae</taxon>
        <taxon>Dillenia</taxon>
    </lineage>
</organism>
<gene>
    <name evidence="4" type="ORF">RJ641_002927</name>
</gene>
<sequence>MAETSRSQFTITLGRSGQVVKRAGFASDSSSAAGAKRSVRDRLGGDVDDSFVHETPAKNKRQRHDTNRSLSTNGINDSHIGKDDLRLKLIQKNMSKKSQSADVPNGGDLREKLSRTVRPPVNNVMPQQHMHEAKGIGLLGRAPSSGSDHPSSVDSFRSPFPAWTLERLRQRSPDVVSRPSRVLASQRNLEKLPERPTMRAYDDDRLTRYVSKDVIDPRRPVSSAAYMTNSTLNAGPAKNMPPILAPRDSTRGIMQRSSYAANETMNVENLLRSLGLEKYAIYFKAEEVDMTALTQMGDNDLKEMGIPMGPRKKILLALRSHSRR</sequence>
<comment type="caution">
    <text evidence="4">The sequence shown here is derived from an EMBL/GenBank/DDBJ whole genome shotgun (WGS) entry which is preliminary data.</text>
</comment>
<dbReference type="PANTHER" id="PTHR10627:SF74">
    <property type="entry name" value="OS08G0526500 PROTEIN"/>
    <property type="match status" value="1"/>
</dbReference>
<dbReference type="SUPFAM" id="SSF47769">
    <property type="entry name" value="SAM/Pointed domain"/>
    <property type="match status" value="1"/>
</dbReference>
<evidence type="ECO:0000256" key="2">
    <source>
        <dbReference type="SAM" id="MobiDB-lite"/>
    </source>
</evidence>
<evidence type="ECO:0000313" key="4">
    <source>
        <dbReference type="EMBL" id="KAK6931134.1"/>
    </source>
</evidence>
<dbReference type="AlphaFoldDB" id="A0AAN8VCW7"/>
<name>A0AAN8VCW7_9MAGN</name>
<dbReference type="SMART" id="SM00454">
    <property type="entry name" value="SAM"/>
    <property type="match status" value="1"/>
</dbReference>
<evidence type="ECO:0000256" key="1">
    <source>
        <dbReference type="ARBA" id="ARBA00022737"/>
    </source>
</evidence>
<feature type="compositionally biased region" description="Low complexity" evidence="2">
    <location>
        <begin position="24"/>
        <end position="36"/>
    </location>
</feature>
<dbReference type="EMBL" id="JBAMMX010000011">
    <property type="protein sequence ID" value="KAK6931134.1"/>
    <property type="molecule type" value="Genomic_DNA"/>
</dbReference>
<dbReference type="Gene3D" id="1.10.150.50">
    <property type="entry name" value="Transcription Factor, Ets-1"/>
    <property type="match status" value="1"/>
</dbReference>
<reference evidence="4 5" key="1">
    <citation type="submission" date="2023-12" db="EMBL/GenBank/DDBJ databases">
        <title>A high-quality genome assembly for Dillenia turbinata (Dilleniales).</title>
        <authorList>
            <person name="Chanderbali A."/>
        </authorList>
    </citation>
    <scope>NUCLEOTIDE SEQUENCE [LARGE SCALE GENOMIC DNA]</scope>
    <source>
        <strain evidence="4">LSX21</strain>
        <tissue evidence="4">Leaf</tissue>
    </source>
</reference>
<dbReference type="InterPro" id="IPR001660">
    <property type="entry name" value="SAM"/>
</dbReference>
<dbReference type="Proteomes" id="UP001370490">
    <property type="component" value="Unassembled WGS sequence"/>
</dbReference>
<protein>
    <submittedName>
        <fullName evidence="4">Sterile alpha motif domain</fullName>
    </submittedName>
</protein>
<proteinExistence type="predicted"/>
<feature type="domain" description="SAM" evidence="3">
    <location>
        <begin position="266"/>
        <end position="316"/>
    </location>
</feature>